<organism evidence="1 2">
    <name type="scientific">Parabacteroides faecalis</name>
    <dbReference type="NCBI Taxonomy" id="2924040"/>
    <lineage>
        <taxon>Bacteria</taxon>
        <taxon>Pseudomonadati</taxon>
        <taxon>Bacteroidota</taxon>
        <taxon>Bacteroidia</taxon>
        <taxon>Bacteroidales</taxon>
        <taxon>Tannerellaceae</taxon>
        <taxon>Parabacteroides</taxon>
    </lineage>
</organism>
<dbReference type="Gene3D" id="3.30.470.10">
    <property type="match status" value="1"/>
</dbReference>
<evidence type="ECO:0000313" key="1">
    <source>
        <dbReference type="EMBL" id="MCJ2379709.1"/>
    </source>
</evidence>
<keyword evidence="2" id="KW-1185">Reference proteome</keyword>
<protein>
    <submittedName>
        <fullName evidence="1">Aminotransferase class IV</fullName>
    </submittedName>
</protein>
<name>A0ABT0BY44_9BACT</name>
<dbReference type="Gene3D" id="3.20.10.10">
    <property type="entry name" value="D-amino Acid Aminotransferase, subunit A, domain 2"/>
    <property type="match status" value="1"/>
</dbReference>
<dbReference type="Pfam" id="PF01063">
    <property type="entry name" value="Aminotran_4"/>
    <property type="match status" value="1"/>
</dbReference>
<dbReference type="InterPro" id="IPR043132">
    <property type="entry name" value="BCAT-like_C"/>
</dbReference>
<dbReference type="GO" id="GO:0008483">
    <property type="term" value="F:transaminase activity"/>
    <property type="evidence" value="ECO:0007669"/>
    <property type="project" value="UniProtKB-KW"/>
</dbReference>
<dbReference type="RefSeq" id="WP_243323455.1">
    <property type="nucleotide sequence ID" value="NZ_JAKZMM010000006.1"/>
</dbReference>
<reference evidence="1 2" key="1">
    <citation type="submission" date="2022-03" db="EMBL/GenBank/DDBJ databases">
        <title>Parabacteroides sp. nov. isolated from swine feces.</title>
        <authorList>
            <person name="Bak J.E."/>
        </authorList>
    </citation>
    <scope>NUCLEOTIDE SEQUENCE [LARGE SCALE GENOMIC DNA]</scope>
    <source>
        <strain evidence="1 2">AGMB00274</strain>
    </source>
</reference>
<proteinExistence type="predicted"/>
<dbReference type="Proteomes" id="UP001165444">
    <property type="component" value="Unassembled WGS sequence"/>
</dbReference>
<gene>
    <name evidence="1" type="ORF">MUN53_03655</name>
</gene>
<keyword evidence="1" id="KW-0032">Aminotransferase</keyword>
<dbReference type="InterPro" id="IPR036038">
    <property type="entry name" value="Aminotransferase-like"/>
</dbReference>
<comment type="caution">
    <text evidence="1">The sequence shown here is derived from an EMBL/GenBank/DDBJ whole genome shotgun (WGS) entry which is preliminary data.</text>
</comment>
<keyword evidence="1" id="KW-0808">Transferase</keyword>
<dbReference type="InterPro" id="IPR043131">
    <property type="entry name" value="BCAT-like_N"/>
</dbReference>
<dbReference type="InterPro" id="IPR001544">
    <property type="entry name" value="Aminotrans_IV"/>
</dbReference>
<sequence length="212" mass="24470">MLMNPPRFIESIRVCNGAFCSLEWHLQRMRQTAAHWQYPLDLSLFPEEVPEEASSGVFKCRIVYDTQIREITYSPYQPRMIRSLKLVDGGALDYRFKYEDRSALMRLTRQKGICDDILITKDGYITDTSYSNVVLENSEGLFVPHTYLLNGTRRQRLLAEGIVQERPIRTSDLNQYNCLYLINALIGLEENISLPVSAIDILSQSNALNNRQ</sequence>
<dbReference type="EMBL" id="JAKZMM010000006">
    <property type="protein sequence ID" value="MCJ2379709.1"/>
    <property type="molecule type" value="Genomic_DNA"/>
</dbReference>
<dbReference type="SUPFAM" id="SSF56752">
    <property type="entry name" value="D-aminoacid aminotransferase-like PLP-dependent enzymes"/>
    <property type="match status" value="1"/>
</dbReference>
<evidence type="ECO:0000313" key="2">
    <source>
        <dbReference type="Proteomes" id="UP001165444"/>
    </source>
</evidence>
<accession>A0ABT0BY44</accession>